<dbReference type="PANTHER" id="PTHR33597:SF11">
    <property type="entry name" value="OS07G0620600 PROTEIN"/>
    <property type="match status" value="1"/>
</dbReference>
<evidence type="ECO:0000313" key="2">
    <source>
        <dbReference type="EMBL" id="KAL3514276.1"/>
    </source>
</evidence>
<reference evidence="2 3" key="1">
    <citation type="submission" date="2024-11" db="EMBL/GenBank/DDBJ databases">
        <title>A near-complete genome assembly of Cinchona calisaya.</title>
        <authorList>
            <person name="Lian D.C."/>
            <person name="Zhao X.W."/>
            <person name="Wei L."/>
        </authorList>
    </citation>
    <scope>NUCLEOTIDE SEQUENCE [LARGE SCALE GENOMIC DNA]</scope>
    <source>
        <tissue evidence="2">Nenye</tissue>
    </source>
</reference>
<evidence type="ECO:0000313" key="3">
    <source>
        <dbReference type="Proteomes" id="UP001630127"/>
    </source>
</evidence>
<name>A0ABD2Z461_9GENT</name>
<gene>
    <name evidence="2" type="ORF">ACH5RR_026993</name>
</gene>
<dbReference type="EMBL" id="JBJUIK010000011">
    <property type="protein sequence ID" value="KAL3514276.1"/>
    <property type="molecule type" value="Genomic_DNA"/>
</dbReference>
<dbReference type="PANTHER" id="PTHR33597">
    <property type="entry name" value="OS02G0760400 PROTEIN"/>
    <property type="match status" value="1"/>
</dbReference>
<dbReference type="AlphaFoldDB" id="A0ABD2Z461"/>
<protein>
    <recommendedName>
        <fullName evidence="1">DUF7870 domain-containing protein</fullName>
    </recommendedName>
</protein>
<keyword evidence="3" id="KW-1185">Reference proteome</keyword>
<feature type="domain" description="DUF7870" evidence="1">
    <location>
        <begin position="199"/>
        <end position="376"/>
    </location>
</feature>
<evidence type="ECO:0000259" key="1">
    <source>
        <dbReference type="Pfam" id="PF25276"/>
    </source>
</evidence>
<comment type="caution">
    <text evidence="2">The sequence shown here is derived from an EMBL/GenBank/DDBJ whole genome shotgun (WGS) entry which is preliminary data.</text>
</comment>
<dbReference type="Proteomes" id="UP001630127">
    <property type="component" value="Unassembled WGS sequence"/>
</dbReference>
<dbReference type="Pfam" id="PF25276">
    <property type="entry name" value="DUF7870"/>
    <property type="match status" value="1"/>
</dbReference>
<proteinExistence type="predicted"/>
<organism evidence="2 3">
    <name type="scientific">Cinchona calisaya</name>
    <dbReference type="NCBI Taxonomy" id="153742"/>
    <lineage>
        <taxon>Eukaryota</taxon>
        <taxon>Viridiplantae</taxon>
        <taxon>Streptophyta</taxon>
        <taxon>Embryophyta</taxon>
        <taxon>Tracheophyta</taxon>
        <taxon>Spermatophyta</taxon>
        <taxon>Magnoliopsida</taxon>
        <taxon>eudicotyledons</taxon>
        <taxon>Gunneridae</taxon>
        <taxon>Pentapetalae</taxon>
        <taxon>asterids</taxon>
        <taxon>lamiids</taxon>
        <taxon>Gentianales</taxon>
        <taxon>Rubiaceae</taxon>
        <taxon>Cinchonoideae</taxon>
        <taxon>Cinchoneae</taxon>
        <taxon>Cinchona</taxon>
    </lineage>
</organism>
<accession>A0ABD2Z461</accession>
<dbReference type="InterPro" id="IPR057192">
    <property type="entry name" value="DUF7870"/>
</dbReference>
<sequence>MDLAQRNRADDGMKVKELDNVDTLLIIKLGSSNAMNDFDMDFDLASFKILPILFRDLVDEGLLKKGHKGLIVGSGFNGLLKDLDFLTDNDNNLVIQSNSIMQDKNLIPNEIFDFVFSFSFNNMKFVDRVLKKSGNVITQLSSNPSTMLQRQPNYRVAYLRRFQNIMVAMRKFGISNGSANSSRKPIACGITKEKSKVALKGLEDALLEPPRRTLLKSSNRMRMIKFLPDLLDDSLATQKRRIFISDEENDVEKWFKKNYPAKNQHFETYKLKVETYASQKLSGRSMTSPPYLSIMDWLRNNVKEEDFVVMKAEAQVVEEMMKEKIMCLVDELFLECKNQWHDDDEAEQSENKRAYWQCLALYGSLRDQGAVVHQWWN</sequence>